<dbReference type="PANTHER" id="PTHR33175:SF13">
    <property type="entry name" value="HISTONE-LIKE PROTEIN"/>
    <property type="match status" value="1"/>
</dbReference>
<organism evidence="12 13">
    <name type="scientific">Leptospira ognonensis</name>
    <dbReference type="NCBI Taxonomy" id="2484945"/>
    <lineage>
        <taxon>Bacteria</taxon>
        <taxon>Pseudomonadati</taxon>
        <taxon>Spirochaetota</taxon>
        <taxon>Spirochaetia</taxon>
        <taxon>Leptospirales</taxon>
        <taxon>Leptospiraceae</taxon>
        <taxon>Leptospira</taxon>
    </lineage>
</organism>
<dbReference type="SUPFAM" id="SSF47729">
    <property type="entry name" value="IHF-like DNA-binding proteins"/>
    <property type="match status" value="1"/>
</dbReference>
<evidence type="ECO:0000256" key="8">
    <source>
        <dbReference type="ARBA" id="ARBA00033120"/>
    </source>
</evidence>
<evidence type="ECO:0000256" key="7">
    <source>
        <dbReference type="ARBA" id="ARBA00023125"/>
    </source>
</evidence>
<dbReference type="RefSeq" id="WP_135622308.1">
    <property type="nucleotide sequence ID" value="NZ_RQGD01000014.1"/>
</dbReference>
<comment type="subcellular location">
    <subcellularLocation>
        <location evidence="1">Virion</location>
    </subcellularLocation>
</comment>
<dbReference type="OrthoDB" id="331625at2"/>
<comment type="function">
    <text evidence="10">DNA-binding protein that plays a critical role in nucleoid compaction, genome replication and DNA replication and transcription. Binds to both ssDNA and dsDNA with a binding site covering about 15 nucleotides. Displays DNA-supercoiling activity only when associated with the viral DNA topoisomerase 2.</text>
</comment>
<proteinExistence type="inferred from homology"/>
<evidence type="ECO:0000256" key="5">
    <source>
        <dbReference type="ARBA" id="ARBA00022705"/>
    </source>
</evidence>
<dbReference type="Proteomes" id="UP000297693">
    <property type="component" value="Unassembled WGS sequence"/>
</dbReference>
<sequence>MATATPTPMKKSEMLTELAETTGMTKKNVAAFLDAYVELAYKETKKNGVFVIPGLGKLVKRNRPKRKGRNPATGEAILIPAKVVVKFTLSKSAKDAIVPPKK</sequence>
<dbReference type="SMART" id="SM00411">
    <property type="entry name" value="BHL"/>
    <property type="match status" value="1"/>
</dbReference>
<protein>
    <recommendedName>
        <fullName evidence="4">Viral histone-like protein</fullName>
    </recommendedName>
    <alternativeName>
        <fullName evidence="9">DNA-binding protein pA104R</fullName>
    </alternativeName>
    <alternativeName>
        <fullName evidence="8">pA104R</fullName>
    </alternativeName>
</protein>
<comment type="caution">
    <text evidence="12">The sequence shown here is derived from an EMBL/GenBank/DDBJ whole genome shotgun (WGS) entry which is preliminary data.</text>
</comment>
<dbReference type="GO" id="GO:0005829">
    <property type="term" value="C:cytosol"/>
    <property type="evidence" value="ECO:0007669"/>
    <property type="project" value="TreeGrafter"/>
</dbReference>
<evidence type="ECO:0000256" key="3">
    <source>
        <dbReference type="ARBA" id="ARBA00011738"/>
    </source>
</evidence>
<dbReference type="PANTHER" id="PTHR33175">
    <property type="entry name" value="DNA-BINDING PROTEIN HU"/>
    <property type="match status" value="1"/>
</dbReference>
<evidence type="ECO:0000256" key="6">
    <source>
        <dbReference type="ARBA" id="ARBA00022921"/>
    </source>
</evidence>
<keyword evidence="7 12" id="KW-0238">DNA-binding</keyword>
<keyword evidence="5" id="KW-0235">DNA replication</keyword>
<dbReference type="CDD" id="cd00591">
    <property type="entry name" value="HU_IHF"/>
    <property type="match status" value="1"/>
</dbReference>
<comment type="subunit">
    <text evidence="3">Homodimer.</text>
</comment>
<dbReference type="Pfam" id="PF00216">
    <property type="entry name" value="Bac_DNA_binding"/>
    <property type="match status" value="1"/>
</dbReference>
<dbReference type="Gene3D" id="4.10.520.10">
    <property type="entry name" value="IHF-like DNA-binding proteins"/>
    <property type="match status" value="1"/>
</dbReference>
<comment type="similarity">
    <text evidence="2 11">Belongs to the bacterial histone-like protein family.</text>
</comment>
<evidence type="ECO:0000256" key="10">
    <source>
        <dbReference type="ARBA" id="ARBA00046140"/>
    </source>
</evidence>
<dbReference type="PRINTS" id="PR01727">
    <property type="entry name" value="DNABINDINGHU"/>
</dbReference>
<dbReference type="GO" id="GO:0006260">
    <property type="term" value="P:DNA replication"/>
    <property type="evidence" value="ECO:0007669"/>
    <property type="project" value="UniProtKB-KW"/>
</dbReference>
<evidence type="ECO:0000313" key="12">
    <source>
        <dbReference type="EMBL" id="TGL61813.1"/>
    </source>
</evidence>
<dbReference type="GO" id="GO:0030527">
    <property type="term" value="F:structural constituent of chromatin"/>
    <property type="evidence" value="ECO:0007669"/>
    <property type="project" value="InterPro"/>
</dbReference>
<evidence type="ECO:0000256" key="4">
    <source>
        <dbReference type="ARBA" id="ARBA00016145"/>
    </source>
</evidence>
<dbReference type="EMBL" id="RQGD01000014">
    <property type="protein sequence ID" value="TGL61813.1"/>
    <property type="molecule type" value="Genomic_DNA"/>
</dbReference>
<dbReference type="AlphaFoldDB" id="A0A4R9KAK1"/>
<accession>A0A4R9KAK1</accession>
<evidence type="ECO:0000256" key="11">
    <source>
        <dbReference type="RuleBase" id="RU003939"/>
    </source>
</evidence>
<dbReference type="InterPro" id="IPR000119">
    <property type="entry name" value="Hist_DNA-bd"/>
</dbReference>
<gene>
    <name evidence="12" type="ORF">EHQ58_04145</name>
</gene>
<dbReference type="GO" id="GO:0003677">
    <property type="term" value="F:DNA binding"/>
    <property type="evidence" value="ECO:0007669"/>
    <property type="project" value="UniProtKB-KW"/>
</dbReference>
<keyword evidence="13" id="KW-1185">Reference proteome</keyword>
<keyword evidence="6" id="KW-0426">Late protein</keyword>
<evidence type="ECO:0000256" key="1">
    <source>
        <dbReference type="ARBA" id="ARBA00004328"/>
    </source>
</evidence>
<evidence type="ECO:0000313" key="13">
    <source>
        <dbReference type="Proteomes" id="UP000297693"/>
    </source>
</evidence>
<evidence type="ECO:0000256" key="2">
    <source>
        <dbReference type="ARBA" id="ARBA00010529"/>
    </source>
</evidence>
<dbReference type="InterPro" id="IPR010992">
    <property type="entry name" value="IHF-like_DNA-bd_dom_sf"/>
</dbReference>
<reference evidence="12" key="1">
    <citation type="journal article" date="2019" name="PLoS Negl. Trop. Dis.">
        <title>Revisiting the worldwide diversity of Leptospira species in the environment.</title>
        <authorList>
            <person name="Vincent A.T."/>
            <person name="Schiettekatte O."/>
            <person name="Bourhy P."/>
            <person name="Veyrier F.J."/>
            <person name="Picardeau M."/>
        </authorList>
    </citation>
    <scope>NUCLEOTIDE SEQUENCE [LARGE SCALE GENOMIC DNA]</scope>
    <source>
        <strain evidence="12">201702476</strain>
    </source>
</reference>
<name>A0A4R9KAK1_9LEPT</name>
<evidence type="ECO:0000256" key="9">
    <source>
        <dbReference type="ARBA" id="ARBA00033227"/>
    </source>
</evidence>